<dbReference type="KEGG" id="mbd:MEBOL_006781"/>
<dbReference type="PANTHER" id="PTHR12736">
    <property type="entry name" value="LANC-LIKE PROTEIN"/>
    <property type="match status" value="1"/>
</dbReference>
<dbReference type="GO" id="GO:0046872">
    <property type="term" value="F:metal ion binding"/>
    <property type="evidence" value="ECO:0007669"/>
    <property type="project" value="UniProtKB-KW"/>
</dbReference>
<evidence type="ECO:0008006" key="4">
    <source>
        <dbReference type="Google" id="ProtNLM"/>
    </source>
</evidence>
<dbReference type="SUPFAM" id="SSF158745">
    <property type="entry name" value="LanC-like"/>
    <property type="match status" value="1"/>
</dbReference>
<keyword evidence="1" id="KW-0479">Metal-binding</keyword>
<dbReference type="AlphaFoldDB" id="A0A250IPX3"/>
<dbReference type="SMART" id="SM01260">
    <property type="entry name" value="LANC_like"/>
    <property type="match status" value="1"/>
</dbReference>
<dbReference type="CDD" id="cd04793">
    <property type="entry name" value="LanC"/>
    <property type="match status" value="1"/>
</dbReference>
<evidence type="ECO:0000313" key="3">
    <source>
        <dbReference type="Proteomes" id="UP000217289"/>
    </source>
</evidence>
<feature type="binding site" evidence="1">
    <location>
        <position position="317"/>
    </location>
    <ligand>
        <name>Zn(2+)</name>
        <dbReference type="ChEBI" id="CHEBI:29105"/>
    </ligand>
</feature>
<sequence length="415" mass="45351">MNRPWKPLLTGSLQTQALEAAEAIVRDTAELPLGKVPGLIAGHTGYALFFEAAARALAPKWIDLAARSLQRAAALFTRRTPPPLSLHEGLAGMGWAAAHLSARYPDLDVEELCVWVDESLEVELNRSPWPHPCDIRDGLAGMGLYAAKRMPHPNGRRLLAQAVDRAREVAEHSASGASWRMPRGRWSLYGKDAQFPQGLYTLGLAHGIPGALCLLSLAHAHGVSLDVTRPLLEEGFRWVAHRAEPGHPRFPHYMHGLEHVTDERFSWCVGNPGITAALWWAARTWKDPHWEARTLEWATRVAVEALERPPSLSANLCCGTAGTAHLYVRLYQATGVSVFGEAAQRWIEHTLSLRQPGQGPGGYCFEQDPSSPLTDVQFGAAGIALMLLAAATDQSPDWDETFLFSLGSPSSSPEV</sequence>
<keyword evidence="1" id="KW-0862">Zinc</keyword>
<reference evidence="2 3" key="1">
    <citation type="submission" date="2017-06" db="EMBL/GenBank/DDBJ databases">
        <authorList>
            <person name="Kim H.J."/>
            <person name="Triplett B.A."/>
        </authorList>
    </citation>
    <scope>NUCLEOTIDE SEQUENCE [LARGE SCALE GENOMIC DNA]</scope>
    <source>
        <strain evidence="2 3">DSM 14713</strain>
    </source>
</reference>
<dbReference type="InterPro" id="IPR007822">
    <property type="entry name" value="LANC-like"/>
</dbReference>
<name>A0A250IPX3_9BACT</name>
<dbReference type="Gene3D" id="1.50.10.20">
    <property type="match status" value="1"/>
</dbReference>
<proteinExistence type="predicted"/>
<keyword evidence="3" id="KW-1185">Reference proteome</keyword>
<evidence type="ECO:0000256" key="1">
    <source>
        <dbReference type="PIRSR" id="PIRSR607822-1"/>
    </source>
</evidence>
<feature type="binding site" evidence="1">
    <location>
        <position position="268"/>
    </location>
    <ligand>
        <name>Zn(2+)</name>
        <dbReference type="ChEBI" id="CHEBI:29105"/>
    </ligand>
</feature>
<dbReference type="GO" id="GO:0031179">
    <property type="term" value="P:peptide modification"/>
    <property type="evidence" value="ECO:0007669"/>
    <property type="project" value="InterPro"/>
</dbReference>
<evidence type="ECO:0000313" key="2">
    <source>
        <dbReference type="EMBL" id="ATB33290.1"/>
    </source>
</evidence>
<dbReference type="GO" id="GO:0005886">
    <property type="term" value="C:plasma membrane"/>
    <property type="evidence" value="ECO:0007669"/>
    <property type="project" value="TreeGrafter"/>
</dbReference>
<dbReference type="PANTHER" id="PTHR12736:SF7">
    <property type="entry name" value="LANC-LIKE PROTEIN 3"/>
    <property type="match status" value="1"/>
</dbReference>
<dbReference type="PRINTS" id="PR01950">
    <property type="entry name" value="LANCSUPER"/>
</dbReference>
<dbReference type="Pfam" id="PF05147">
    <property type="entry name" value="LANC_like"/>
    <property type="match status" value="1"/>
</dbReference>
<organism evidence="2 3">
    <name type="scientific">Melittangium boletus DSM 14713</name>
    <dbReference type="NCBI Taxonomy" id="1294270"/>
    <lineage>
        <taxon>Bacteria</taxon>
        <taxon>Pseudomonadati</taxon>
        <taxon>Myxococcota</taxon>
        <taxon>Myxococcia</taxon>
        <taxon>Myxococcales</taxon>
        <taxon>Cystobacterineae</taxon>
        <taxon>Archangiaceae</taxon>
        <taxon>Melittangium</taxon>
    </lineage>
</organism>
<gene>
    <name evidence="2" type="ORF">MEBOL_006781</name>
</gene>
<accession>A0A250IPX3</accession>
<protein>
    <recommendedName>
        <fullName evidence="4">Lanthionine biosynthesis cyclase LanC</fullName>
    </recommendedName>
</protein>
<dbReference type="InterPro" id="IPR033889">
    <property type="entry name" value="LanC"/>
</dbReference>
<dbReference type="Proteomes" id="UP000217289">
    <property type="component" value="Chromosome"/>
</dbReference>
<dbReference type="EMBL" id="CP022163">
    <property type="protein sequence ID" value="ATB33290.1"/>
    <property type="molecule type" value="Genomic_DNA"/>
</dbReference>